<reference evidence="2" key="1">
    <citation type="journal article" date="2023" name="Mol. Phylogenet. Evol.">
        <title>Genome-scale phylogeny and comparative genomics of the fungal order Sordariales.</title>
        <authorList>
            <person name="Hensen N."/>
            <person name="Bonometti L."/>
            <person name="Westerberg I."/>
            <person name="Brannstrom I.O."/>
            <person name="Guillou S."/>
            <person name="Cros-Aarteil S."/>
            <person name="Calhoun S."/>
            <person name="Haridas S."/>
            <person name="Kuo A."/>
            <person name="Mondo S."/>
            <person name="Pangilinan J."/>
            <person name="Riley R."/>
            <person name="LaButti K."/>
            <person name="Andreopoulos B."/>
            <person name="Lipzen A."/>
            <person name="Chen C."/>
            <person name="Yan M."/>
            <person name="Daum C."/>
            <person name="Ng V."/>
            <person name="Clum A."/>
            <person name="Steindorff A."/>
            <person name="Ohm R.A."/>
            <person name="Martin F."/>
            <person name="Silar P."/>
            <person name="Natvig D.O."/>
            <person name="Lalanne C."/>
            <person name="Gautier V."/>
            <person name="Ament-Velasquez S.L."/>
            <person name="Kruys A."/>
            <person name="Hutchinson M.I."/>
            <person name="Powell A.J."/>
            <person name="Barry K."/>
            <person name="Miller A.N."/>
            <person name="Grigoriev I.V."/>
            <person name="Debuchy R."/>
            <person name="Gladieux P."/>
            <person name="Hiltunen Thoren M."/>
            <person name="Johannesson H."/>
        </authorList>
    </citation>
    <scope>NUCLEOTIDE SEQUENCE</scope>
    <source>
        <strain evidence="2">SMH4131-1</strain>
    </source>
</reference>
<dbReference type="Pfam" id="PF13374">
    <property type="entry name" value="TPR_10"/>
    <property type="match status" value="1"/>
</dbReference>
<name>A0AAE0IWG7_9PEZI</name>
<dbReference type="SUPFAM" id="SSF52540">
    <property type="entry name" value="P-loop containing nucleoside triphosphate hydrolases"/>
    <property type="match status" value="1"/>
</dbReference>
<organism evidence="2 3">
    <name type="scientific">Cercophora scortea</name>
    <dbReference type="NCBI Taxonomy" id="314031"/>
    <lineage>
        <taxon>Eukaryota</taxon>
        <taxon>Fungi</taxon>
        <taxon>Dikarya</taxon>
        <taxon>Ascomycota</taxon>
        <taxon>Pezizomycotina</taxon>
        <taxon>Sordariomycetes</taxon>
        <taxon>Sordariomycetidae</taxon>
        <taxon>Sordariales</taxon>
        <taxon>Lasiosphaeriaceae</taxon>
        <taxon>Cercophora</taxon>
    </lineage>
</organism>
<dbReference type="AlphaFoldDB" id="A0AAE0IWG7"/>
<dbReference type="SUPFAM" id="SSF48452">
    <property type="entry name" value="TPR-like"/>
    <property type="match status" value="2"/>
</dbReference>
<dbReference type="Gene3D" id="1.25.40.10">
    <property type="entry name" value="Tetratricopeptide repeat domain"/>
    <property type="match status" value="2"/>
</dbReference>
<feature type="compositionally biased region" description="Basic and acidic residues" evidence="1">
    <location>
        <begin position="1097"/>
        <end position="1118"/>
    </location>
</feature>
<dbReference type="PANTHER" id="PTHR46082:SF6">
    <property type="entry name" value="AAA+ ATPASE DOMAIN-CONTAINING PROTEIN-RELATED"/>
    <property type="match status" value="1"/>
</dbReference>
<reference evidence="2" key="2">
    <citation type="submission" date="2023-06" db="EMBL/GenBank/DDBJ databases">
        <authorList>
            <consortium name="Lawrence Berkeley National Laboratory"/>
            <person name="Haridas S."/>
            <person name="Hensen N."/>
            <person name="Bonometti L."/>
            <person name="Westerberg I."/>
            <person name="Brannstrom I.O."/>
            <person name="Guillou S."/>
            <person name="Cros-Aarteil S."/>
            <person name="Calhoun S."/>
            <person name="Kuo A."/>
            <person name="Mondo S."/>
            <person name="Pangilinan J."/>
            <person name="Riley R."/>
            <person name="Labutti K."/>
            <person name="Andreopoulos B."/>
            <person name="Lipzen A."/>
            <person name="Chen C."/>
            <person name="Yanf M."/>
            <person name="Daum C."/>
            <person name="Ng V."/>
            <person name="Clum A."/>
            <person name="Steindorff A."/>
            <person name="Ohm R."/>
            <person name="Martin F."/>
            <person name="Silar P."/>
            <person name="Natvig D."/>
            <person name="Lalanne C."/>
            <person name="Gautier V."/>
            <person name="Ament-Velasquez S.L."/>
            <person name="Kruys A."/>
            <person name="Hutchinson M.I."/>
            <person name="Powell A.J."/>
            <person name="Barry K."/>
            <person name="Miller A.N."/>
            <person name="Grigoriev I.V."/>
            <person name="Debuchy R."/>
            <person name="Gladieux P."/>
            <person name="Thoren M.H."/>
            <person name="Johannesson H."/>
        </authorList>
    </citation>
    <scope>NUCLEOTIDE SEQUENCE</scope>
    <source>
        <strain evidence="2">SMH4131-1</strain>
    </source>
</reference>
<dbReference type="EMBL" id="JAUEPO010000002">
    <property type="protein sequence ID" value="KAK3332561.1"/>
    <property type="molecule type" value="Genomic_DNA"/>
</dbReference>
<evidence type="ECO:0008006" key="4">
    <source>
        <dbReference type="Google" id="ProtNLM"/>
    </source>
</evidence>
<evidence type="ECO:0000256" key="1">
    <source>
        <dbReference type="SAM" id="MobiDB-lite"/>
    </source>
</evidence>
<evidence type="ECO:0000313" key="2">
    <source>
        <dbReference type="EMBL" id="KAK3332561.1"/>
    </source>
</evidence>
<accession>A0AAE0IWG7</accession>
<feature type="compositionally biased region" description="Acidic residues" evidence="1">
    <location>
        <begin position="1120"/>
        <end position="1131"/>
    </location>
</feature>
<dbReference type="Pfam" id="PF13424">
    <property type="entry name" value="TPR_12"/>
    <property type="match status" value="1"/>
</dbReference>
<dbReference type="SUPFAM" id="SSF53474">
    <property type="entry name" value="alpha/beta-Hydrolases"/>
    <property type="match status" value="1"/>
</dbReference>
<dbReference type="InterPro" id="IPR027417">
    <property type="entry name" value="P-loop_NTPase"/>
</dbReference>
<dbReference type="PANTHER" id="PTHR46082">
    <property type="entry name" value="ATP/GTP-BINDING PROTEIN-RELATED"/>
    <property type="match status" value="1"/>
</dbReference>
<dbReference type="Gene3D" id="3.40.50.300">
    <property type="entry name" value="P-loop containing nucleotide triphosphate hydrolases"/>
    <property type="match status" value="1"/>
</dbReference>
<feature type="region of interest" description="Disordered" evidence="1">
    <location>
        <begin position="1078"/>
        <end position="1140"/>
    </location>
</feature>
<comment type="caution">
    <text evidence="2">The sequence shown here is derived from an EMBL/GenBank/DDBJ whole genome shotgun (WGS) entry which is preliminary data.</text>
</comment>
<keyword evidence="3" id="KW-1185">Reference proteome</keyword>
<dbReference type="Proteomes" id="UP001286456">
    <property type="component" value="Unassembled WGS sequence"/>
</dbReference>
<sequence length="1140" mass="125570">MAPKLGLRRVVPVGDVDSADHRNLDIIAIHGLGTESPRTWEYKLRGEDGKVVNWLADADMLPAVIPEASIYTYDWNANYFEDAPVQSILGHAHSLLVLISDLQGSNHRPIIFIASCFGGLILAEALTRAAQQGSEYRHILQSTVGITFLGTPFSGSDASQQAQWQVIVGGIMGEQTSNQLVDALNTSDRELRKLTQQFAELAGRDSDRIPICCFYETKETEMLRKVISARYVTKFSLVSKQLKTRKLLVTESSACLQSFERRGLDSTHSGLNKFDSPDSANFKLVKHAIRRFADNASLVIMRRSGVESSSSAALLMSYTNNPEYVLSTRTVSSSALTAPLPSTSTPAVDDTSAARQRIVLVPYPGNPDFVGRTDILDRLKDHLGHLQSETATKIKRQSRVAVYGLGGVGKTQIALEYIHWLKESSSDVSIFWVHASTTERFRESYASIAQECHIPGIESAEDVLPLVKAWLESEEQGRWLLVIDNADDAQLFFSPNDAEQAGHEGNLARYIPDCTHGAILVTTKNKEAGLKLTRGKHLIEVGKMNQDEAELLLRTRLDESDFDPGELSTLSSRLEHLPLALAQAAAFIQENSMLVSAYIELLDSSDQDLVGLLSEEVETAGGDSGTPRALAETWILSFELVEDQDALAGELLSLIAFVDRQAIPLELLTKYMEAQIYDPAARAHKAYGVFKKAFHEEEASSASKKDKSAWGILKPQKALSAAKSVYRAVEVWDPTAKGVKRSEAKISIELHKAIGLLKAFSFVTQSKSGSLDMHRLVQLVTRKWLIKKRRAQRFASEALVAMSRIYPHATFENRAKCSAYLPHALAVLKHNNLDGLGTGASRLEKLARADILDLVALYLQYLGQYAEAEKLHRETVALLQEVLGDKHRSTLDATCKLTGALRMQRKYAEAEELGQQALATARKVFGDDDTATTMVCMTDLATIYGDSGQSEKALALQMTEVEMKKRAWGEEHHGTLVSISNMCMNLFRMGQQAEAERRQRANLETELRVMGAENPIAQLAMANLAYMLEEQGRFDEAVAVMEVCLPLSEKSLSANHPQLASNRFTMARVSAKAKLARAREAEAKGEKEVEGGTEESGETKEETKEEGKKGEIKEKGVEEVTGEDVQAEQEAEVNSATASA</sequence>
<dbReference type="InterPro" id="IPR011990">
    <property type="entry name" value="TPR-like_helical_dom_sf"/>
</dbReference>
<protein>
    <recommendedName>
        <fullName evidence="4">NB-ARC domain-containing protein</fullName>
    </recommendedName>
</protein>
<gene>
    <name evidence="2" type="ORF">B0T19DRAFT_415984</name>
</gene>
<dbReference type="InterPro" id="IPR053137">
    <property type="entry name" value="NLR-like"/>
</dbReference>
<dbReference type="Gene3D" id="3.40.50.1820">
    <property type="entry name" value="alpha/beta hydrolase"/>
    <property type="match status" value="1"/>
</dbReference>
<feature type="compositionally biased region" description="Basic and acidic residues" evidence="1">
    <location>
        <begin position="1078"/>
        <end position="1090"/>
    </location>
</feature>
<dbReference type="InterPro" id="IPR029058">
    <property type="entry name" value="AB_hydrolase_fold"/>
</dbReference>
<evidence type="ECO:0000313" key="3">
    <source>
        <dbReference type="Proteomes" id="UP001286456"/>
    </source>
</evidence>
<proteinExistence type="predicted"/>